<feature type="domain" description="WYL" evidence="2">
    <location>
        <begin position="151"/>
        <end position="218"/>
    </location>
</feature>
<dbReference type="InterPro" id="IPR028349">
    <property type="entry name" value="PafC-like"/>
</dbReference>
<keyword evidence="5" id="KW-1185">Reference proteome</keyword>
<dbReference type="PANTHER" id="PTHR34580">
    <property type="match status" value="1"/>
</dbReference>
<dbReference type="PROSITE" id="PS52050">
    <property type="entry name" value="WYL"/>
    <property type="match status" value="1"/>
</dbReference>
<dbReference type="Proteomes" id="UP000035068">
    <property type="component" value="Unassembled WGS sequence"/>
</dbReference>
<dbReference type="Pfam" id="PF08279">
    <property type="entry name" value="HTH_11"/>
    <property type="match status" value="1"/>
</dbReference>
<evidence type="ECO:0000313" key="4">
    <source>
        <dbReference type="EMBL" id="KIH76673.1"/>
    </source>
</evidence>
<evidence type="ECO:0000313" key="5">
    <source>
        <dbReference type="Proteomes" id="UP000035068"/>
    </source>
</evidence>
<dbReference type="Pfam" id="PF25583">
    <property type="entry name" value="WCX"/>
    <property type="match status" value="1"/>
</dbReference>
<evidence type="ECO:0000259" key="3">
    <source>
        <dbReference type="Pfam" id="PF25583"/>
    </source>
</evidence>
<dbReference type="InterPro" id="IPR026881">
    <property type="entry name" value="WYL_dom"/>
</dbReference>
<feature type="domain" description="Helix-turn-helix type 11" evidence="1">
    <location>
        <begin position="13"/>
        <end position="58"/>
    </location>
</feature>
<dbReference type="InterPro" id="IPR013196">
    <property type="entry name" value="HTH_11"/>
</dbReference>
<comment type="caution">
    <text evidence="4">The sequence shown here is derived from an EMBL/GenBank/DDBJ whole genome shotgun (WGS) entry which is preliminary data.</text>
</comment>
<dbReference type="RefSeq" id="WP_040099426.1">
    <property type="nucleotide sequence ID" value="NZ_JWJD01000003.1"/>
</dbReference>
<dbReference type="Pfam" id="PF13280">
    <property type="entry name" value="WYL"/>
    <property type="match status" value="1"/>
</dbReference>
<dbReference type="AlphaFoldDB" id="A0A0C2EDP5"/>
<name>A0A0C2EDP5_9BACT</name>
<evidence type="ECO:0000259" key="1">
    <source>
        <dbReference type="Pfam" id="PF08279"/>
    </source>
</evidence>
<proteinExistence type="predicted"/>
<evidence type="ECO:0000259" key="2">
    <source>
        <dbReference type="Pfam" id="PF13280"/>
    </source>
</evidence>
<dbReference type="PANTHER" id="PTHR34580:SF1">
    <property type="entry name" value="PROTEIN PAFC"/>
    <property type="match status" value="1"/>
</dbReference>
<sequence>MGKPAKKYSQAARLHDVIRILEARYGASVDELAEECQVNRRTIYRDLRAIVDAGYPLVRDETDEGPLYRFLTGFKNVPPITFSLEELLTLYLCREQLGFLQGTPFQDDLEAIFGRIRSSLPPRSVAHLERIASAAAPRFQGVRNYQDKKAILAALRRALLYQYRCRIRYAPPRRAAETYEFDPYLLLFYQNSLYLGGYAHKRKSLRLFLIDRVQQVEVQDERFEVPENFRAEDLTGQAFGLIDDAPLELDLRFGPAVAHLIRERTWHPEQILDELGDGGLRLRFTAAGRAEILAWLYSFIPHVEVLGPAPLRDDFLEGLRQALKMDIPGD</sequence>
<dbReference type="EMBL" id="JWJD01000003">
    <property type="protein sequence ID" value="KIH76673.1"/>
    <property type="molecule type" value="Genomic_DNA"/>
</dbReference>
<dbReference type="InterPro" id="IPR057727">
    <property type="entry name" value="WCX_dom"/>
</dbReference>
<accession>A0A0C2EDP5</accession>
<reference evidence="4 5" key="1">
    <citation type="submission" date="2014-12" db="EMBL/GenBank/DDBJ databases">
        <title>Genomes of Geoalkalibacter ferrihydriticus and Geoalkalibacter subterraneus, two haloalkaliphilic metal-reducing members of the Geobacteraceae.</title>
        <authorList>
            <person name="Badalamenti J.P."/>
            <person name="Torres C.I."/>
            <person name="Krajmalnik-Brown R."/>
            <person name="Bond D.R."/>
        </authorList>
    </citation>
    <scope>NUCLEOTIDE SEQUENCE [LARGE SCALE GENOMIC DNA]</scope>
    <source>
        <strain evidence="4 5">DSM 17813</strain>
    </source>
</reference>
<feature type="domain" description="WCX" evidence="3">
    <location>
        <begin position="246"/>
        <end position="323"/>
    </location>
</feature>
<protein>
    <submittedName>
        <fullName evidence="4">Transcriptional regulator</fullName>
    </submittedName>
</protein>
<gene>
    <name evidence="4" type="ORF">GFER_11005</name>
</gene>
<organism evidence="4 5">
    <name type="scientific">Geoalkalibacter ferrihydriticus DSM 17813</name>
    <dbReference type="NCBI Taxonomy" id="1121915"/>
    <lineage>
        <taxon>Bacteria</taxon>
        <taxon>Pseudomonadati</taxon>
        <taxon>Thermodesulfobacteriota</taxon>
        <taxon>Desulfuromonadia</taxon>
        <taxon>Desulfuromonadales</taxon>
        <taxon>Geoalkalibacteraceae</taxon>
        <taxon>Geoalkalibacter</taxon>
    </lineage>
</organism>
<dbReference type="InterPro" id="IPR036390">
    <property type="entry name" value="WH_DNA-bd_sf"/>
</dbReference>
<dbReference type="InterPro" id="IPR051534">
    <property type="entry name" value="CBASS_pafABC_assoc_protein"/>
</dbReference>
<dbReference type="SUPFAM" id="SSF46785">
    <property type="entry name" value="Winged helix' DNA-binding domain"/>
    <property type="match status" value="1"/>
</dbReference>
<dbReference type="Gene3D" id="1.10.10.10">
    <property type="entry name" value="Winged helix-like DNA-binding domain superfamily/Winged helix DNA-binding domain"/>
    <property type="match status" value="1"/>
</dbReference>
<dbReference type="PIRSF" id="PIRSF016838">
    <property type="entry name" value="PafC"/>
    <property type="match status" value="1"/>
</dbReference>
<dbReference type="InterPro" id="IPR036388">
    <property type="entry name" value="WH-like_DNA-bd_sf"/>
</dbReference>